<name>A0ABR1AJX5_POLSC</name>
<comment type="caution">
    <text evidence="1">The sequence shown here is derived from an EMBL/GenBank/DDBJ whole genome shotgun (WGS) entry which is preliminary data.</text>
</comment>
<reference evidence="1 2" key="1">
    <citation type="submission" date="2023-09" db="EMBL/GenBank/DDBJ databases">
        <title>Genomes of two closely related lineages of the louse Polyplax serrata with different host specificities.</title>
        <authorList>
            <person name="Martinu J."/>
            <person name="Tarabai H."/>
            <person name="Stefka J."/>
            <person name="Hypsa V."/>
        </authorList>
    </citation>
    <scope>NUCLEOTIDE SEQUENCE [LARGE SCALE GENOMIC DNA]</scope>
    <source>
        <strain evidence="1">98ZLc_SE</strain>
    </source>
</reference>
<keyword evidence="2" id="KW-1185">Reference proteome</keyword>
<organism evidence="1 2">
    <name type="scientific">Polyplax serrata</name>
    <name type="common">Common mouse louse</name>
    <dbReference type="NCBI Taxonomy" id="468196"/>
    <lineage>
        <taxon>Eukaryota</taxon>
        <taxon>Metazoa</taxon>
        <taxon>Ecdysozoa</taxon>
        <taxon>Arthropoda</taxon>
        <taxon>Hexapoda</taxon>
        <taxon>Insecta</taxon>
        <taxon>Pterygota</taxon>
        <taxon>Neoptera</taxon>
        <taxon>Paraneoptera</taxon>
        <taxon>Psocodea</taxon>
        <taxon>Troctomorpha</taxon>
        <taxon>Phthiraptera</taxon>
        <taxon>Anoplura</taxon>
        <taxon>Polyplacidae</taxon>
        <taxon>Polyplax</taxon>
    </lineage>
</organism>
<gene>
    <name evidence="1" type="ORF">RUM44_001406</name>
</gene>
<proteinExistence type="predicted"/>
<dbReference type="EMBL" id="JAWJWF010000047">
    <property type="protein sequence ID" value="KAK6621599.1"/>
    <property type="molecule type" value="Genomic_DNA"/>
</dbReference>
<protein>
    <submittedName>
        <fullName evidence="1">Uncharacterized protein</fullName>
    </submittedName>
</protein>
<dbReference type="Proteomes" id="UP001359485">
    <property type="component" value="Unassembled WGS sequence"/>
</dbReference>
<evidence type="ECO:0000313" key="2">
    <source>
        <dbReference type="Proteomes" id="UP001359485"/>
    </source>
</evidence>
<evidence type="ECO:0000313" key="1">
    <source>
        <dbReference type="EMBL" id="KAK6621599.1"/>
    </source>
</evidence>
<sequence>MEVPHIDGELSGDARSDDLQVVRVEWEAHGQPTGPTMTQGARFLKTSIALSEDCKQQATKTSLGTRSERSAATVPDDGLLKYLKNAYFQKYAALRNLTGTRVPLTSVRFDF</sequence>
<accession>A0ABR1AJX5</accession>